<dbReference type="EMBL" id="LGTE01000002">
    <property type="protein sequence ID" value="KNZ70710.1"/>
    <property type="molecule type" value="Genomic_DNA"/>
</dbReference>
<dbReference type="Pfam" id="PF06686">
    <property type="entry name" value="SpoIIIAC"/>
    <property type="match status" value="1"/>
</dbReference>
<dbReference type="AlphaFoldDB" id="A0A0L6W5A4"/>
<reference evidence="3" key="1">
    <citation type="submission" date="2015-07" db="EMBL/GenBank/DDBJ databases">
        <title>Complete Genome of Thermincola ferriacetica strain Z-0001T.</title>
        <authorList>
            <person name="Lusk B."/>
            <person name="Badalamenti J.P."/>
            <person name="Parameswaran P."/>
            <person name="Bond D.R."/>
            <person name="Torres C.I."/>
        </authorList>
    </citation>
    <scope>NUCLEOTIDE SEQUENCE [LARGE SCALE GENOMIC DNA]</scope>
    <source>
        <strain evidence="3">Z-0001</strain>
    </source>
</reference>
<evidence type="ECO:0000313" key="2">
    <source>
        <dbReference type="EMBL" id="KNZ70710.1"/>
    </source>
</evidence>
<organism evidence="2 3">
    <name type="scientific">Thermincola ferriacetica</name>
    <dbReference type="NCBI Taxonomy" id="281456"/>
    <lineage>
        <taxon>Bacteria</taxon>
        <taxon>Bacillati</taxon>
        <taxon>Bacillota</taxon>
        <taxon>Clostridia</taxon>
        <taxon>Eubacteriales</taxon>
        <taxon>Thermincolaceae</taxon>
        <taxon>Thermincola</taxon>
    </lineage>
</organism>
<sequence length="65" mass="7246">MDIDLIFQLAGISIVITVIYTVLKQAGRDEYAFATLLLGIVIVLAMVIPRIANLFDTVKDVFNLY</sequence>
<dbReference type="NCBIfam" id="TIGR02848">
    <property type="entry name" value="spore_III_AC"/>
    <property type="match status" value="1"/>
</dbReference>
<evidence type="ECO:0000256" key="1">
    <source>
        <dbReference type="SAM" id="Phobius"/>
    </source>
</evidence>
<keyword evidence="1" id="KW-0812">Transmembrane</keyword>
<name>A0A0L6W5A4_9FIRM</name>
<feature type="transmembrane region" description="Helical" evidence="1">
    <location>
        <begin position="30"/>
        <end position="52"/>
    </location>
</feature>
<keyword evidence="1" id="KW-1133">Transmembrane helix</keyword>
<dbReference type="RefSeq" id="WP_013120588.1">
    <property type="nucleotide sequence ID" value="NZ_LGTE01000002.1"/>
</dbReference>
<proteinExistence type="predicted"/>
<accession>A0A0L6W5A4</accession>
<dbReference type="InterPro" id="IPR025664">
    <property type="entry name" value="Spore_III_AC/AD"/>
</dbReference>
<feature type="transmembrane region" description="Helical" evidence="1">
    <location>
        <begin position="6"/>
        <end position="23"/>
    </location>
</feature>
<comment type="caution">
    <text evidence="2">The sequence shown here is derived from an EMBL/GenBank/DDBJ whole genome shotgun (WGS) entry which is preliminary data.</text>
</comment>
<gene>
    <name evidence="2" type="ORF">Tfer_0388</name>
</gene>
<protein>
    <submittedName>
        <fullName evidence="2">Stage III sporulation protein AC</fullName>
    </submittedName>
</protein>
<dbReference type="Proteomes" id="UP000037175">
    <property type="component" value="Unassembled WGS sequence"/>
</dbReference>
<dbReference type="InterPro" id="IPR009570">
    <property type="entry name" value="Spore_III_AC"/>
</dbReference>
<keyword evidence="1" id="KW-0472">Membrane</keyword>
<keyword evidence="3" id="KW-1185">Reference proteome</keyword>
<evidence type="ECO:0000313" key="3">
    <source>
        <dbReference type="Proteomes" id="UP000037175"/>
    </source>
</evidence>